<dbReference type="PANTHER" id="PTHR43792:SF1">
    <property type="entry name" value="N-ACETYLTRANSFERASE DOMAIN-CONTAINING PROTEIN"/>
    <property type="match status" value="1"/>
</dbReference>
<dbReference type="PROSITE" id="PS51186">
    <property type="entry name" value="GNAT"/>
    <property type="match status" value="1"/>
</dbReference>
<sequence length="169" mass="19519">MIVIETERLYLRELERNDHDFLLRLMNSPGWLKFIGDRGVKTPEDAINYIEERFLKSYQTFGYGLYLMEAKADKTALGICGLVKREHLEYPDIGFALMPEFEGNGFALEAAQATMKYAKKELKLEKIAAITDQENERSIHLLKKLEMEFDKMIPSPGEDSKIMLFINSS</sequence>
<dbReference type="Pfam" id="PF13302">
    <property type="entry name" value="Acetyltransf_3"/>
    <property type="match status" value="1"/>
</dbReference>
<dbReference type="EMBL" id="JAABOO010000004">
    <property type="protein sequence ID" value="NER15472.1"/>
    <property type="molecule type" value="Genomic_DNA"/>
</dbReference>
<evidence type="ECO:0000259" key="1">
    <source>
        <dbReference type="PROSITE" id="PS51186"/>
    </source>
</evidence>
<dbReference type="RefSeq" id="WP_163608746.1">
    <property type="nucleotide sequence ID" value="NZ_JAABOO010000004.1"/>
</dbReference>
<dbReference type="InterPro" id="IPR000182">
    <property type="entry name" value="GNAT_dom"/>
</dbReference>
<dbReference type="Proteomes" id="UP000468581">
    <property type="component" value="Unassembled WGS sequence"/>
</dbReference>
<dbReference type="SUPFAM" id="SSF55729">
    <property type="entry name" value="Acyl-CoA N-acyltransferases (Nat)"/>
    <property type="match status" value="1"/>
</dbReference>
<evidence type="ECO:0000313" key="3">
    <source>
        <dbReference type="Proteomes" id="UP000468581"/>
    </source>
</evidence>
<dbReference type="InterPro" id="IPR051531">
    <property type="entry name" value="N-acetyltransferase"/>
</dbReference>
<evidence type="ECO:0000313" key="2">
    <source>
        <dbReference type="EMBL" id="NER15472.1"/>
    </source>
</evidence>
<keyword evidence="2" id="KW-0808">Transferase</keyword>
<proteinExistence type="predicted"/>
<keyword evidence="3" id="KW-1185">Reference proteome</keyword>
<comment type="caution">
    <text evidence="2">The sequence shown here is derived from an EMBL/GenBank/DDBJ whole genome shotgun (WGS) entry which is preliminary data.</text>
</comment>
<feature type="domain" description="N-acetyltransferase" evidence="1">
    <location>
        <begin position="9"/>
        <end position="168"/>
    </location>
</feature>
<reference evidence="2 3" key="1">
    <citation type="submission" date="2020-01" db="EMBL/GenBank/DDBJ databases">
        <title>Leptobacterium flavescens.</title>
        <authorList>
            <person name="Wang G."/>
        </authorList>
    </citation>
    <scope>NUCLEOTIDE SEQUENCE [LARGE SCALE GENOMIC DNA]</scope>
    <source>
        <strain evidence="2 3">KCTC 22160</strain>
    </source>
</reference>
<dbReference type="AlphaFoldDB" id="A0A6P0USF2"/>
<dbReference type="InterPro" id="IPR016181">
    <property type="entry name" value="Acyl_CoA_acyltransferase"/>
</dbReference>
<organism evidence="2 3">
    <name type="scientific">Leptobacterium flavescens</name>
    <dbReference type="NCBI Taxonomy" id="472055"/>
    <lineage>
        <taxon>Bacteria</taxon>
        <taxon>Pseudomonadati</taxon>
        <taxon>Bacteroidota</taxon>
        <taxon>Flavobacteriia</taxon>
        <taxon>Flavobacteriales</taxon>
        <taxon>Flavobacteriaceae</taxon>
        <taxon>Leptobacterium</taxon>
    </lineage>
</organism>
<dbReference type="Gene3D" id="3.40.630.30">
    <property type="match status" value="1"/>
</dbReference>
<dbReference type="PANTHER" id="PTHR43792">
    <property type="entry name" value="GNAT FAMILY, PUTATIVE (AFU_ORTHOLOGUE AFUA_3G00765)-RELATED-RELATED"/>
    <property type="match status" value="1"/>
</dbReference>
<dbReference type="GO" id="GO:0016747">
    <property type="term" value="F:acyltransferase activity, transferring groups other than amino-acyl groups"/>
    <property type="evidence" value="ECO:0007669"/>
    <property type="project" value="InterPro"/>
</dbReference>
<protein>
    <submittedName>
        <fullName evidence="2">GNAT family N-acetyltransferase</fullName>
    </submittedName>
</protein>
<name>A0A6P0USF2_9FLAO</name>
<accession>A0A6P0USF2</accession>
<gene>
    <name evidence="2" type="ORF">GWK08_18605</name>
</gene>